<keyword evidence="4" id="KW-1185">Reference proteome</keyword>
<dbReference type="InterPro" id="IPR027417">
    <property type="entry name" value="P-loop_NTPase"/>
</dbReference>
<sequence length="579" mass="60606">MKLPIPVNIITGALGVGKTTAVTHLLRHKPSGEKWALLVNEFGALGVDAGLFEAGIGLNNGEEARRDAAGGSPKPPSTPAPGIVVRELAGGCLCCTLSGPLGVAIAQLVRQAKPDRLIIEPSGLGHPAGLLDTLYGEHLRSALDVKAVICLVDVRAAAAAEGELAGPAGDGGGGDGVSGGSSSSGGGWALVTGLPAAASLETFQDQINVADVVVGHKADLASPHQLDAFRRWAEQLYPPKAQVVLASHGSIDLALLDLPRAPVFRPMFNPQAHRHRRRAAQRAVKAHTPCPPPSEGSPGATAAAATPAAAAAATDAPNAQSLASSLAATTLTADPNPDSDPDMPDDLVHPGTCGQAEALPQPQPQLQLQPGQPLRFPSAQPHTLYRQPRLPLPQQGEHRHHHNQQHQQHQQPDAGSGKVEGWDVAGGEEPQMVSCGWLFSSEDVFDRARLVTVVSELWRGAARMKGIFRVGKSSYVVPYFRPDGNVELRSVAYRRESRLEVIVLTPASRSDVIPQDIRGVSPPLADAEAAVTMEGCPILEAITVATGPEWGPVRLEAAVAAADWDAVERALLGALQRRC</sequence>
<dbReference type="GO" id="GO:0005737">
    <property type="term" value="C:cytoplasm"/>
    <property type="evidence" value="ECO:0007669"/>
    <property type="project" value="TreeGrafter"/>
</dbReference>
<dbReference type="InterPro" id="IPR051316">
    <property type="entry name" value="Zinc-reg_GTPase_activator"/>
</dbReference>
<dbReference type="Pfam" id="PF02492">
    <property type="entry name" value="cobW"/>
    <property type="match status" value="1"/>
</dbReference>
<feature type="region of interest" description="Disordered" evidence="1">
    <location>
        <begin position="330"/>
        <end position="358"/>
    </location>
</feature>
<evidence type="ECO:0000256" key="1">
    <source>
        <dbReference type="SAM" id="MobiDB-lite"/>
    </source>
</evidence>
<protein>
    <recommendedName>
        <fullName evidence="2">CobW/HypB/UreG nucleotide-binding domain-containing protein</fullName>
    </recommendedName>
</protein>
<dbReference type="Gene3D" id="3.40.50.300">
    <property type="entry name" value="P-loop containing nucleotide triphosphate hydrolases"/>
    <property type="match status" value="1"/>
</dbReference>
<accession>A0A8J4AY76</accession>
<dbReference type="PANTHER" id="PTHR13748">
    <property type="entry name" value="COBW-RELATED"/>
    <property type="match status" value="1"/>
</dbReference>
<dbReference type="AlphaFoldDB" id="A0A8J4AY76"/>
<dbReference type="CDD" id="cd03112">
    <property type="entry name" value="CobW-like"/>
    <property type="match status" value="1"/>
</dbReference>
<dbReference type="EMBL" id="BNCO01000008">
    <property type="protein sequence ID" value="GIL50292.1"/>
    <property type="molecule type" value="Genomic_DNA"/>
</dbReference>
<feature type="domain" description="CobW/HypB/UreG nucleotide-binding" evidence="2">
    <location>
        <begin position="6"/>
        <end position="238"/>
    </location>
</feature>
<proteinExistence type="predicted"/>
<comment type="caution">
    <text evidence="3">The sequence shown here is derived from an EMBL/GenBank/DDBJ whole genome shotgun (WGS) entry which is preliminary data.</text>
</comment>
<dbReference type="Proteomes" id="UP000747399">
    <property type="component" value="Unassembled WGS sequence"/>
</dbReference>
<feature type="compositionally biased region" description="Low complexity" evidence="1">
    <location>
        <begin position="298"/>
        <end position="317"/>
    </location>
</feature>
<feature type="region of interest" description="Disordered" evidence="1">
    <location>
        <begin position="392"/>
        <end position="424"/>
    </location>
</feature>
<organism evidence="3 4">
    <name type="scientific">Volvox africanus</name>
    <dbReference type="NCBI Taxonomy" id="51714"/>
    <lineage>
        <taxon>Eukaryota</taxon>
        <taxon>Viridiplantae</taxon>
        <taxon>Chlorophyta</taxon>
        <taxon>core chlorophytes</taxon>
        <taxon>Chlorophyceae</taxon>
        <taxon>CS clade</taxon>
        <taxon>Chlamydomonadales</taxon>
        <taxon>Volvocaceae</taxon>
        <taxon>Volvox</taxon>
    </lineage>
</organism>
<evidence type="ECO:0000259" key="2">
    <source>
        <dbReference type="Pfam" id="PF02492"/>
    </source>
</evidence>
<gene>
    <name evidence="3" type="ORF">Vafri_6504</name>
</gene>
<feature type="region of interest" description="Disordered" evidence="1">
    <location>
        <begin position="268"/>
        <end position="317"/>
    </location>
</feature>
<dbReference type="PANTHER" id="PTHR13748:SF46">
    <property type="entry name" value="ZINC CHAPERONE YEIR"/>
    <property type="match status" value="1"/>
</dbReference>
<evidence type="ECO:0000313" key="3">
    <source>
        <dbReference type="EMBL" id="GIL50292.1"/>
    </source>
</evidence>
<dbReference type="SUPFAM" id="SSF52540">
    <property type="entry name" value="P-loop containing nucleoside triphosphate hydrolases"/>
    <property type="match status" value="1"/>
</dbReference>
<reference evidence="3" key="1">
    <citation type="journal article" date="2021" name="Proc. Natl. Acad. Sci. U.S.A.">
        <title>Three genomes in the algal genus Volvox reveal the fate of a haploid sex-determining region after a transition to homothallism.</title>
        <authorList>
            <person name="Yamamoto K."/>
            <person name="Hamaji T."/>
            <person name="Kawai-Toyooka H."/>
            <person name="Matsuzaki R."/>
            <person name="Takahashi F."/>
            <person name="Nishimura Y."/>
            <person name="Kawachi M."/>
            <person name="Noguchi H."/>
            <person name="Minakuchi Y."/>
            <person name="Umen J.G."/>
            <person name="Toyoda A."/>
            <person name="Nozaki H."/>
        </authorList>
    </citation>
    <scope>NUCLEOTIDE SEQUENCE</scope>
    <source>
        <strain evidence="3">NIES-3780</strain>
    </source>
</reference>
<dbReference type="InterPro" id="IPR003495">
    <property type="entry name" value="CobW/HypB/UreG_nucleotide-bd"/>
</dbReference>
<name>A0A8J4AY76_9CHLO</name>
<evidence type="ECO:0000313" key="4">
    <source>
        <dbReference type="Proteomes" id="UP000747399"/>
    </source>
</evidence>